<dbReference type="AlphaFoldDB" id="A0A3B0YQF9"/>
<name>A0A3B0YQF9_9ZZZZ</name>
<evidence type="ECO:0000313" key="1">
    <source>
        <dbReference type="EMBL" id="VAW83108.1"/>
    </source>
</evidence>
<sequence>MRLHLCIFVFVLLLMPWGGWVSAKEWMPPITLSGSLGFNYRTLGAPEGRRTVSRQGLGSLYASSYIYRPWLATADMALTLSMDGSESSGGKSQEVETKSSIVSGVLNLNVLPKSRTPFNLRYSVTDTRVDNAALSSDALIVLADGDATTSKLGLTQSYIAEGGHRVRFIYDNNSWESDNNGIYEDQTAAIEIDMRGPRQRLTLNGKVNEATRSKTASRNESTLFDATHYYFPTKGLRVDTRVSAYEMERDFDVPSANMQRGVSASQVNQLSSFLFYRPRNNSPWSLSGGLRVFDMSGENAGLSNDSENLSATFGGYYQYNRRLRFDFSSSYSQTDSNAISAEVHRERVGALFQSDMHTFWKAKYHWFVDASFDNVGQQDSNEQYYAVSLGHNLSRSWFTEGGATFRTSLAQSLSEGYSAETGDNALREETSVTLNWNKHAAGGSTYVQLTGSRGVTFRNSDNIGERYMGWFQINHEQSISRRSSLSGNVSAQYVFHDFESSGRDSEITTATAQVNYRNRAIFSIPRFSFNSDLRLSRASEERGVDRYEWENRLDHAIGQLTTSLSHRIIRYDDKRYAFLFFRVLRHF</sequence>
<proteinExistence type="predicted"/>
<accession>A0A3B0YQF9</accession>
<gene>
    <name evidence="1" type="ORF">MNBD_GAMMA16-431</name>
</gene>
<protein>
    <submittedName>
        <fullName evidence="1">Uncharacterized protein</fullName>
    </submittedName>
</protein>
<dbReference type="EMBL" id="UOFO01000002">
    <property type="protein sequence ID" value="VAW83108.1"/>
    <property type="molecule type" value="Genomic_DNA"/>
</dbReference>
<organism evidence="1">
    <name type="scientific">hydrothermal vent metagenome</name>
    <dbReference type="NCBI Taxonomy" id="652676"/>
    <lineage>
        <taxon>unclassified sequences</taxon>
        <taxon>metagenomes</taxon>
        <taxon>ecological metagenomes</taxon>
    </lineage>
</organism>
<reference evidence="1" key="1">
    <citation type="submission" date="2018-06" db="EMBL/GenBank/DDBJ databases">
        <authorList>
            <person name="Zhirakovskaya E."/>
        </authorList>
    </citation>
    <scope>NUCLEOTIDE SEQUENCE</scope>
</reference>